<dbReference type="EMBL" id="CP150637">
    <property type="protein sequence ID" value="WZW87039.1"/>
    <property type="molecule type" value="Genomic_DNA"/>
</dbReference>
<organism evidence="1 2">
    <name type="scientific">Ignatzschineria larvae DSM 13226</name>
    <dbReference type="NCBI Taxonomy" id="1111732"/>
    <lineage>
        <taxon>Bacteria</taxon>
        <taxon>Pseudomonadati</taxon>
        <taxon>Pseudomonadota</taxon>
        <taxon>Gammaproteobacteria</taxon>
        <taxon>Cardiobacteriales</taxon>
        <taxon>Ignatzschineriaceae</taxon>
        <taxon>Ignatzschineria</taxon>
    </lineage>
</organism>
<evidence type="ECO:0000313" key="2">
    <source>
        <dbReference type="Proteomes" id="UP001449178"/>
    </source>
</evidence>
<proteinExistence type="predicted"/>
<dbReference type="Proteomes" id="UP001449178">
    <property type="component" value="Chromosome"/>
</dbReference>
<accession>A0ABZ3BXI9</accession>
<reference evidence="1 2" key="1">
    <citation type="submission" date="2024-03" db="EMBL/GenBank/DDBJ databases">
        <title>Complete Genome Sequence and Annotation of Ignatzschineria larvae DSM 13226.</title>
        <authorList>
            <person name="Cantrell E."/>
            <person name="Burcham Z.M."/>
        </authorList>
    </citation>
    <scope>NUCLEOTIDE SEQUENCE [LARGE SCALE GENOMIC DNA]</scope>
    <source>
        <strain evidence="1 2">DSM 13226</strain>
    </source>
</reference>
<sequence length="108" mass="12361">MNREFISEFLSDPFFATKVDFEKQGEIVCVIQPASSDDLQILPEGNRFNPTVSIFSKEAIENTDLFNHNGMRYRVISNAIWSDYGYYHCLATRYEGSQTNDSDGFVVT</sequence>
<gene>
    <name evidence="1" type="ORF">WMO13_06545</name>
</gene>
<evidence type="ECO:0008006" key="3">
    <source>
        <dbReference type="Google" id="ProtNLM"/>
    </source>
</evidence>
<dbReference type="RefSeq" id="WP_245601144.1">
    <property type="nucleotide sequence ID" value="NZ_AZOD01000009.1"/>
</dbReference>
<name>A0ABZ3BXI9_9GAMM</name>
<evidence type="ECO:0000313" key="1">
    <source>
        <dbReference type="EMBL" id="WZW87039.1"/>
    </source>
</evidence>
<protein>
    <recommendedName>
        <fullName evidence="3">Ig-like domain-containing protein</fullName>
    </recommendedName>
</protein>
<keyword evidence="2" id="KW-1185">Reference proteome</keyword>